<dbReference type="PANTHER" id="PTHR30332:SF5">
    <property type="entry name" value="SPI-1 TYPE 3 SECRETION SYSTEM SECRETIN"/>
    <property type="match status" value="1"/>
</dbReference>
<keyword evidence="3" id="KW-0472">Membrane</keyword>
<reference evidence="8" key="1">
    <citation type="submission" date="2023-07" db="EMBL/GenBank/DDBJ databases">
        <title>Functional and genomic diversity of the sorghum phyllosphere microbiome.</title>
        <authorList>
            <person name="Shade A."/>
        </authorList>
    </citation>
    <scope>NUCLEOTIDE SEQUENCE</scope>
    <source>
        <strain evidence="8">SORGH_AS_0457</strain>
    </source>
</reference>
<dbReference type="Proteomes" id="UP001226084">
    <property type="component" value="Unassembled WGS sequence"/>
</dbReference>
<keyword evidence="3" id="KW-0811">Translocation</keyword>
<sequence precursor="true">MRSLTLYLLLLTVPSFAFAQTPLEGTAIQDRADLPHASGFVSRADSASHLLNAIGARARQAVVISPKALKKKVSGSFDLARPLDVLAKVSAELGLVWYSDGQSIYVYDADEQKNAVGRLRHTSIATLSDFLRKARLSDTRYPVRGGGADGTFYVAGPPVYVDIVMNAARYLDDLYEGADASPHHVEVIKLEHSFVNGRRYGLRSAEIALPGVAEVLAGVLKLGDFGAVVKQPAAPLDPAAIAEEILPATAQLAQPGQVSPSVPTGPAPAVVMAYAETNSLIVRGTLAQIEQVKRLVGELDVPRKQIELSLWIIDIKKTELDRLGVNWSGGINIGNRLSIGINQGKSVSTLDGTRFLASVQALASKGDAHIISRPVLLTQENIPAYFDSNQTFYAQLVGDRAVSLEQVTYGTLISVLPRISSSHDVEMQLKIEDGAADATRTVDALPLVNRTVIDTVARVPQQLSLLVGGYTRSSADDGYSGIPGLRRIPGVGRLFGQDSRSAESHVRVFLIQPRLLTGSDPVDPYRMPEVYGPGVGDSVHDSLRAVHPQFNSAEAAHGTAGH</sequence>
<evidence type="ECO:0000259" key="6">
    <source>
        <dbReference type="Pfam" id="PF03958"/>
    </source>
</evidence>
<feature type="domain" description="NolW-like" evidence="6">
    <location>
        <begin position="214"/>
        <end position="305"/>
    </location>
</feature>
<dbReference type="InterPro" id="IPR049034">
    <property type="entry name" value="T3S_SPI-1_N0"/>
</dbReference>
<dbReference type="InterPro" id="IPR005644">
    <property type="entry name" value="NolW-like"/>
</dbReference>
<dbReference type="GO" id="GO:0009279">
    <property type="term" value="C:cell outer membrane"/>
    <property type="evidence" value="ECO:0007669"/>
    <property type="project" value="UniProtKB-SubCell"/>
</dbReference>
<feature type="signal peptide" evidence="3">
    <location>
        <begin position="1"/>
        <end position="19"/>
    </location>
</feature>
<evidence type="ECO:0000259" key="7">
    <source>
        <dbReference type="Pfam" id="PF21304"/>
    </source>
</evidence>
<dbReference type="Pfam" id="PF00263">
    <property type="entry name" value="Secretin"/>
    <property type="match status" value="1"/>
</dbReference>
<dbReference type="GO" id="GO:0030257">
    <property type="term" value="C:type III protein secretion system complex"/>
    <property type="evidence" value="ECO:0007669"/>
    <property type="project" value="UniProtKB-UniRule"/>
</dbReference>
<evidence type="ECO:0000313" key="8">
    <source>
        <dbReference type="EMBL" id="MDQ1107915.1"/>
    </source>
</evidence>
<keyword evidence="3" id="KW-0653">Protein transport</keyword>
<keyword evidence="3" id="KW-0998">Cell outer membrane</keyword>
<keyword evidence="2 3" id="KW-0732">Signal</keyword>
<dbReference type="Pfam" id="PF03958">
    <property type="entry name" value="Secretin_N"/>
    <property type="match status" value="1"/>
</dbReference>
<dbReference type="InterPro" id="IPR003522">
    <property type="entry name" value="T3SS_OM_pore_YscC"/>
</dbReference>
<evidence type="ECO:0000256" key="1">
    <source>
        <dbReference type="ARBA" id="ARBA00004442"/>
    </source>
</evidence>
<accession>A0AAP5E9P3</accession>
<proteinExistence type="inferred from homology"/>
<dbReference type="InterPro" id="IPR004846">
    <property type="entry name" value="T2SS/T3SS_dom"/>
</dbReference>
<evidence type="ECO:0000259" key="5">
    <source>
        <dbReference type="Pfam" id="PF00263"/>
    </source>
</evidence>
<dbReference type="Gene3D" id="3.55.50.30">
    <property type="match status" value="1"/>
</dbReference>
<feature type="domain" description="Type II/III secretion system secretin-like" evidence="5">
    <location>
        <begin position="361"/>
        <end position="516"/>
    </location>
</feature>
<dbReference type="GO" id="GO:0015627">
    <property type="term" value="C:type II protein secretion system complex"/>
    <property type="evidence" value="ECO:0007669"/>
    <property type="project" value="TreeGrafter"/>
</dbReference>
<comment type="subcellular location">
    <subcellularLocation>
        <location evidence="1 3 4">Cell outer membrane</location>
    </subcellularLocation>
</comment>
<comment type="subunit">
    <text evidence="3">The core secretion machinery of the T3SS is composed of approximately 20 different proteins, including cytoplasmic components, a base, an export apparatus and a needle. This subunit is part of the base, which anchors the injectisome in the bacterial cell envelope. Forms a stable homooligomeric complex.</text>
</comment>
<comment type="function">
    <text evidence="3">Component of the type III secretion system (T3SS), also called injectisome, which is used to inject bacterial effector proteins into eukaryotic host cells. Forms a ring-shaped multimeric structure with an apparent central pore in the outer membrane.</text>
</comment>
<dbReference type="PRINTS" id="PR01337">
    <property type="entry name" value="TYPE3OMGPROT"/>
</dbReference>
<dbReference type="RefSeq" id="WP_307106604.1">
    <property type="nucleotide sequence ID" value="NZ_JAUTAS010000001.1"/>
</dbReference>
<gene>
    <name evidence="3" type="primary">sctC</name>
    <name evidence="8" type="ORF">QE424_001074</name>
</gene>
<comment type="caution">
    <text evidence="8">The sequence shown here is derived from an EMBL/GenBank/DDBJ whole genome shotgun (WGS) entry which is preliminary data.</text>
</comment>
<keyword evidence="3 4" id="KW-0813">Transport</keyword>
<protein>
    <recommendedName>
        <fullName evidence="3">Type 3 secretion system secretin</fullName>
        <shortName evidence="3">T3SS secretin</shortName>
    </recommendedName>
</protein>
<dbReference type="NCBIfam" id="TIGR02516">
    <property type="entry name" value="type_III_yscC"/>
    <property type="match status" value="1"/>
</dbReference>
<feature type="domain" description="SPI-1 type 3 secretion system secretin N0" evidence="7">
    <location>
        <begin position="40"/>
        <end position="108"/>
    </location>
</feature>
<evidence type="ECO:0000313" key="9">
    <source>
        <dbReference type="Proteomes" id="UP001226084"/>
    </source>
</evidence>
<dbReference type="InterPro" id="IPR038591">
    <property type="entry name" value="NolW-like_sf"/>
</dbReference>
<evidence type="ECO:0000256" key="4">
    <source>
        <dbReference type="RuleBase" id="RU004004"/>
    </source>
</evidence>
<dbReference type="Pfam" id="PF21304">
    <property type="entry name" value="T3S_SPI-1_N0"/>
    <property type="match status" value="1"/>
</dbReference>
<evidence type="ECO:0000256" key="2">
    <source>
        <dbReference type="ARBA" id="ARBA00022729"/>
    </source>
</evidence>
<comment type="similarity">
    <text evidence="3">Belongs to the bacterial secretin family. T3SS SctC subfamily.</text>
</comment>
<dbReference type="Gene3D" id="3.30.1370.120">
    <property type="match status" value="2"/>
</dbReference>
<dbReference type="PANTHER" id="PTHR30332">
    <property type="entry name" value="PROBABLE GENERAL SECRETION PATHWAY PROTEIN D"/>
    <property type="match status" value="1"/>
</dbReference>
<dbReference type="GO" id="GO:0030254">
    <property type="term" value="P:protein secretion by the type III secretion system"/>
    <property type="evidence" value="ECO:0007669"/>
    <property type="project" value="UniProtKB-UniRule"/>
</dbReference>
<dbReference type="EMBL" id="JAUTAS010000001">
    <property type="protein sequence ID" value="MDQ1107915.1"/>
    <property type="molecule type" value="Genomic_DNA"/>
</dbReference>
<name>A0AAP5E9P3_9GAMM</name>
<dbReference type="InterPro" id="IPR050810">
    <property type="entry name" value="Bact_Secretion_Sys_Channel"/>
</dbReference>
<evidence type="ECO:0000256" key="3">
    <source>
        <dbReference type="HAMAP-Rule" id="MF_02219"/>
    </source>
</evidence>
<organism evidence="8 9">
    <name type="scientific">Stenotrophomonas rhizophila</name>
    <dbReference type="NCBI Taxonomy" id="216778"/>
    <lineage>
        <taxon>Bacteria</taxon>
        <taxon>Pseudomonadati</taxon>
        <taxon>Pseudomonadota</taxon>
        <taxon>Gammaproteobacteria</taxon>
        <taxon>Lysobacterales</taxon>
        <taxon>Lysobacteraceae</taxon>
        <taxon>Stenotrophomonas</taxon>
    </lineage>
</organism>
<feature type="chain" id="PRO_5042650951" description="Type 3 secretion system secretin" evidence="3">
    <location>
        <begin position="20"/>
        <end position="562"/>
    </location>
</feature>
<dbReference type="AlphaFoldDB" id="A0AAP5E9P3"/>
<dbReference type="HAMAP" id="MF_02219">
    <property type="entry name" value="Type_III_secretin"/>
    <property type="match status" value="1"/>
</dbReference>